<evidence type="ECO:0000313" key="2">
    <source>
        <dbReference type="Proteomes" id="UP000253506"/>
    </source>
</evidence>
<sequence>MQMIIESLRSIHKKHRLSEGDVSSHTKSAQRISSEWQEAVCKDAVEAEVKVSPENNERIDVVDHCVNVAYELKVSGKNTHHEFYKDLIKVLAYNEYQETENRISKLVFISEPVGIKSLSARLDSKFIKMLSANHELSIELVSI</sequence>
<name>A0A368ZRG8_9GAMM</name>
<dbReference type="AlphaFoldDB" id="A0A368ZRG8"/>
<organism evidence="1 2">
    <name type="scientific">Marinomonas foliarum</name>
    <dbReference type="NCBI Taxonomy" id="491950"/>
    <lineage>
        <taxon>Bacteria</taxon>
        <taxon>Pseudomonadati</taxon>
        <taxon>Pseudomonadota</taxon>
        <taxon>Gammaproteobacteria</taxon>
        <taxon>Oceanospirillales</taxon>
        <taxon>Oceanospirillaceae</taxon>
        <taxon>Marinomonas</taxon>
    </lineage>
</organism>
<proteinExistence type="predicted"/>
<reference evidence="1 2" key="1">
    <citation type="submission" date="2018-07" db="EMBL/GenBank/DDBJ databases">
        <title>Genomic Encyclopedia of Type Strains, Phase III (KMG-III): the genomes of soil and plant-associated and newly described type strains.</title>
        <authorList>
            <person name="Whitman W."/>
        </authorList>
    </citation>
    <scope>NUCLEOTIDE SEQUENCE [LARGE SCALE GENOMIC DNA]</scope>
    <source>
        <strain evidence="1 2">CECT 7731</strain>
    </source>
</reference>
<dbReference type="Proteomes" id="UP000253506">
    <property type="component" value="Unassembled WGS sequence"/>
</dbReference>
<protein>
    <submittedName>
        <fullName evidence="1">Uncharacterized protein</fullName>
    </submittedName>
</protein>
<accession>A0A368ZRG8</accession>
<gene>
    <name evidence="1" type="ORF">DFP77_13230</name>
</gene>
<dbReference type="OrthoDB" id="9553822at2"/>
<comment type="caution">
    <text evidence="1">The sequence shown here is derived from an EMBL/GenBank/DDBJ whole genome shotgun (WGS) entry which is preliminary data.</text>
</comment>
<dbReference type="EMBL" id="QPJQ01000032">
    <property type="protein sequence ID" value="RCW97038.1"/>
    <property type="molecule type" value="Genomic_DNA"/>
</dbReference>
<dbReference type="RefSeq" id="WP_114413070.1">
    <property type="nucleotide sequence ID" value="NZ_QPJQ01000032.1"/>
</dbReference>
<evidence type="ECO:0000313" key="1">
    <source>
        <dbReference type="EMBL" id="RCW97038.1"/>
    </source>
</evidence>